<dbReference type="Proteomes" id="UP001177003">
    <property type="component" value="Chromosome 5"/>
</dbReference>
<accession>A0AA35Z8L6</accession>
<evidence type="ECO:0000256" key="1">
    <source>
        <dbReference type="SAM" id="MobiDB-lite"/>
    </source>
</evidence>
<protein>
    <submittedName>
        <fullName evidence="2">Uncharacterized protein</fullName>
    </submittedName>
</protein>
<dbReference type="AlphaFoldDB" id="A0AA35Z8L6"/>
<organism evidence="2 3">
    <name type="scientific">Lactuca saligna</name>
    <name type="common">Willowleaf lettuce</name>
    <dbReference type="NCBI Taxonomy" id="75948"/>
    <lineage>
        <taxon>Eukaryota</taxon>
        <taxon>Viridiplantae</taxon>
        <taxon>Streptophyta</taxon>
        <taxon>Embryophyta</taxon>
        <taxon>Tracheophyta</taxon>
        <taxon>Spermatophyta</taxon>
        <taxon>Magnoliopsida</taxon>
        <taxon>eudicotyledons</taxon>
        <taxon>Gunneridae</taxon>
        <taxon>Pentapetalae</taxon>
        <taxon>asterids</taxon>
        <taxon>campanulids</taxon>
        <taxon>Asterales</taxon>
        <taxon>Asteraceae</taxon>
        <taxon>Cichorioideae</taxon>
        <taxon>Cichorieae</taxon>
        <taxon>Lactucinae</taxon>
        <taxon>Lactuca</taxon>
    </lineage>
</organism>
<proteinExistence type="predicted"/>
<keyword evidence="3" id="KW-1185">Reference proteome</keyword>
<evidence type="ECO:0000313" key="2">
    <source>
        <dbReference type="EMBL" id="CAI9287910.1"/>
    </source>
</evidence>
<evidence type="ECO:0000313" key="3">
    <source>
        <dbReference type="Proteomes" id="UP001177003"/>
    </source>
</evidence>
<feature type="compositionally biased region" description="Acidic residues" evidence="1">
    <location>
        <begin position="65"/>
        <end position="99"/>
    </location>
</feature>
<reference evidence="2" key="1">
    <citation type="submission" date="2023-04" db="EMBL/GenBank/DDBJ databases">
        <authorList>
            <person name="Vijverberg K."/>
            <person name="Xiong W."/>
            <person name="Schranz E."/>
        </authorList>
    </citation>
    <scope>NUCLEOTIDE SEQUENCE</scope>
</reference>
<sequence>MADLDQLLHELSYLRESKYSEAEILLCLNITQSQLKGFDVLLHQSKQAAKDVPFMSEHVPKTQEDNDENKEESDYEDEVEESQVENDKDGADDDEEGVDDTQVRVRTQVRIRTRKPSERITENMLKKIVVDKKGIGMAPEKPLSLD</sequence>
<name>A0AA35Z8L6_LACSI</name>
<gene>
    <name evidence="2" type="ORF">LSALG_LOCUS27245</name>
</gene>
<dbReference type="EMBL" id="OX465081">
    <property type="protein sequence ID" value="CAI9287910.1"/>
    <property type="molecule type" value="Genomic_DNA"/>
</dbReference>
<feature type="region of interest" description="Disordered" evidence="1">
    <location>
        <begin position="49"/>
        <end position="104"/>
    </location>
</feature>